<proteinExistence type="predicted"/>
<gene>
    <name evidence="1" type="ORF">DRO04_02475</name>
</gene>
<sequence length="132" mass="15148">MEKKRELRTIAFFGTCPASSGKTLVSKRINYPFQIKQIAASFAPGVERLMRLEFWISPDDSAPTSKPLTGYNILTELGHVGYITGDDERKELNIETSRYERGYFLKVFAQNFDTVEHTIDCQVTIELIYEED</sequence>
<evidence type="ECO:0000313" key="1">
    <source>
        <dbReference type="EMBL" id="RLG70036.1"/>
    </source>
</evidence>
<dbReference type="Proteomes" id="UP000278031">
    <property type="component" value="Unassembled WGS sequence"/>
</dbReference>
<dbReference type="AlphaFoldDB" id="A0A497JGG0"/>
<reference evidence="1 2" key="1">
    <citation type="submission" date="2018-06" db="EMBL/GenBank/DDBJ databases">
        <title>Extensive metabolic versatility and redundancy in microbially diverse, dynamic hydrothermal sediments.</title>
        <authorList>
            <person name="Dombrowski N."/>
            <person name="Teske A."/>
            <person name="Baker B.J."/>
        </authorList>
    </citation>
    <scope>NUCLEOTIDE SEQUENCE [LARGE SCALE GENOMIC DNA]</scope>
    <source>
        <strain evidence="1">B51_G17</strain>
    </source>
</reference>
<evidence type="ECO:0000313" key="2">
    <source>
        <dbReference type="Proteomes" id="UP000278031"/>
    </source>
</evidence>
<protein>
    <submittedName>
        <fullName evidence="1">Uncharacterized protein</fullName>
    </submittedName>
</protein>
<name>A0A497JGG0_9ARCH</name>
<accession>A0A497JGG0</accession>
<dbReference type="EMBL" id="QMWP01000088">
    <property type="protein sequence ID" value="RLG70036.1"/>
    <property type="molecule type" value="Genomic_DNA"/>
</dbReference>
<comment type="caution">
    <text evidence="1">The sequence shown here is derived from an EMBL/GenBank/DDBJ whole genome shotgun (WGS) entry which is preliminary data.</text>
</comment>
<organism evidence="1 2">
    <name type="scientific">Candidatus Iainarchaeum sp</name>
    <dbReference type="NCBI Taxonomy" id="3101447"/>
    <lineage>
        <taxon>Archaea</taxon>
        <taxon>Candidatus Iainarchaeota</taxon>
        <taxon>Candidatus Iainarchaeia</taxon>
        <taxon>Candidatus Iainarchaeales</taxon>
        <taxon>Candidatus Iainarchaeaceae</taxon>
        <taxon>Candidatus Iainarchaeum</taxon>
    </lineage>
</organism>